<evidence type="ECO:0000313" key="2">
    <source>
        <dbReference type="Proteomes" id="UP000887540"/>
    </source>
</evidence>
<keyword evidence="1" id="KW-0812">Transmembrane</keyword>
<name>A0A914EB22_9BILA</name>
<sequence>MASAEARKHRRKSTERFECTSEPMVEEPFDFLTRGRGLFDKVCQCEYDWKDTYCLNLYIYLNMDVHNAPKICICRKNGENTKTCNQFMTKCFNDGNIKSTRCRCCFNQPDPYCRQLDCKNMHPDFGQNSNTSCMCYDQTDYPRHLCSGYYTAAILPPETTSETFMLTDYIPTTVASASVLSSTTPSIFSTLKEKLDNGVVLALIIVLAAGIGIGFYLFYSWDLAAF</sequence>
<feature type="transmembrane region" description="Helical" evidence="1">
    <location>
        <begin position="199"/>
        <end position="219"/>
    </location>
</feature>
<keyword evidence="1" id="KW-1133">Transmembrane helix</keyword>
<dbReference type="WBParaSite" id="ACRNAN_scaffold657.g25229.t1">
    <property type="protein sequence ID" value="ACRNAN_scaffold657.g25229.t1"/>
    <property type="gene ID" value="ACRNAN_scaffold657.g25229"/>
</dbReference>
<evidence type="ECO:0000256" key="1">
    <source>
        <dbReference type="SAM" id="Phobius"/>
    </source>
</evidence>
<organism evidence="2 3">
    <name type="scientific">Acrobeloides nanus</name>
    <dbReference type="NCBI Taxonomy" id="290746"/>
    <lineage>
        <taxon>Eukaryota</taxon>
        <taxon>Metazoa</taxon>
        <taxon>Ecdysozoa</taxon>
        <taxon>Nematoda</taxon>
        <taxon>Chromadorea</taxon>
        <taxon>Rhabditida</taxon>
        <taxon>Tylenchina</taxon>
        <taxon>Cephalobomorpha</taxon>
        <taxon>Cephaloboidea</taxon>
        <taxon>Cephalobidae</taxon>
        <taxon>Acrobeloides</taxon>
    </lineage>
</organism>
<protein>
    <submittedName>
        <fullName evidence="3">Uncharacterized protein</fullName>
    </submittedName>
</protein>
<proteinExistence type="predicted"/>
<keyword evidence="1" id="KW-0472">Membrane</keyword>
<keyword evidence="2" id="KW-1185">Reference proteome</keyword>
<dbReference type="Proteomes" id="UP000887540">
    <property type="component" value="Unplaced"/>
</dbReference>
<dbReference type="AlphaFoldDB" id="A0A914EB22"/>
<reference evidence="3" key="1">
    <citation type="submission" date="2022-11" db="UniProtKB">
        <authorList>
            <consortium name="WormBaseParasite"/>
        </authorList>
    </citation>
    <scope>IDENTIFICATION</scope>
</reference>
<accession>A0A914EB22</accession>
<evidence type="ECO:0000313" key="3">
    <source>
        <dbReference type="WBParaSite" id="ACRNAN_scaffold657.g25229.t1"/>
    </source>
</evidence>